<dbReference type="AlphaFoldDB" id="A0A7K0ENV4"/>
<organism evidence="1 2">
    <name type="scientific">Larkinella terrae</name>
    <dbReference type="NCBI Taxonomy" id="2025311"/>
    <lineage>
        <taxon>Bacteria</taxon>
        <taxon>Pseudomonadati</taxon>
        <taxon>Bacteroidota</taxon>
        <taxon>Cytophagia</taxon>
        <taxon>Cytophagales</taxon>
        <taxon>Spirosomataceae</taxon>
        <taxon>Larkinella</taxon>
    </lineage>
</organism>
<keyword evidence="2" id="KW-1185">Reference proteome</keyword>
<sequence>MKAAKEQANSLSLSSSIFPGECQRILKNCSKFFFLIPDYQLDTERKAQGISFQGKEFGLATTRGRAVKME</sequence>
<dbReference type="Proteomes" id="UP000441754">
    <property type="component" value="Unassembled WGS sequence"/>
</dbReference>
<dbReference type="EMBL" id="WJXZ01000012">
    <property type="protein sequence ID" value="MRS63485.1"/>
    <property type="molecule type" value="Genomic_DNA"/>
</dbReference>
<comment type="caution">
    <text evidence="1">The sequence shown here is derived from an EMBL/GenBank/DDBJ whole genome shotgun (WGS) entry which is preliminary data.</text>
</comment>
<accession>A0A7K0ENV4</accession>
<evidence type="ECO:0000313" key="2">
    <source>
        <dbReference type="Proteomes" id="UP000441754"/>
    </source>
</evidence>
<reference evidence="1 2" key="1">
    <citation type="journal article" date="2018" name="Antonie Van Leeuwenhoek">
        <title>Larkinella terrae sp. nov., isolated from soil on Jeju Island, South Korea.</title>
        <authorList>
            <person name="Ten L.N."/>
            <person name="Jeon J."/>
            <person name="Park S.J."/>
            <person name="Park S."/>
            <person name="Lee S.Y."/>
            <person name="Kim M.K."/>
            <person name="Jung H.Y."/>
        </authorList>
    </citation>
    <scope>NUCLEOTIDE SEQUENCE [LARGE SCALE GENOMIC DNA]</scope>
    <source>
        <strain evidence="1 2">KCTC 52001</strain>
    </source>
</reference>
<name>A0A7K0ENV4_9BACT</name>
<proteinExistence type="predicted"/>
<gene>
    <name evidence="1" type="ORF">GJJ30_19440</name>
</gene>
<protein>
    <submittedName>
        <fullName evidence="1">Uncharacterized protein</fullName>
    </submittedName>
</protein>
<dbReference type="RefSeq" id="WP_154176847.1">
    <property type="nucleotide sequence ID" value="NZ_WJXZ01000012.1"/>
</dbReference>
<evidence type="ECO:0000313" key="1">
    <source>
        <dbReference type="EMBL" id="MRS63485.1"/>
    </source>
</evidence>